<dbReference type="CDD" id="cd03221">
    <property type="entry name" value="ABCF_EF-3"/>
    <property type="match status" value="1"/>
</dbReference>
<feature type="domain" description="ABC transporter" evidence="4">
    <location>
        <begin position="303"/>
        <end position="522"/>
    </location>
</feature>
<reference evidence="5" key="1">
    <citation type="journal article" date="2020" name="Nature">
        <title>Giant virus diversity and host interactions through global metagenomics.</title>
        <authorList>
            <person name="Schulz F."/>
            <person name="Roux S."/>
            <person name="Paez-Espino D."/>
            <person name="Jungbluth S."/>
            <person name="Walsh D.A."/>
            <person name="Denef V.J."/>
            <person name="McMahon K.D."/>
            <person name="Konstantinidis K.T."/>
            <person name="Eloe-Fadrosh E.A."/>
            <person name="Kyrpides N.C."/>
            <person name="Woyke T."/>
        </authorList>
    </citation>
    <scope>NUCLEOTIDE SEQUENCE</scope>
    <source>
        <strain evidence="5">GVMAG-M-3300010160-4</strain>
    </source>
</reference>
<keyword evidence="2" id="KW-0547">Nucleotide-binding</keyword>
<evidence type="ECO:0000259" key="4">
    <source>
        <dbReference type="PROSITE" id="PS50893"/>
    </source>
</evidence>
<dbReference type="EMBL" id="MN739120">
    <property type="protein sequence ID" value="QHS89799.1"/>
    <property type="molecule type" value="Genomic_DNA"/>
</dbReference>
<accession>A0A6C0BDY8</accession>
<sequence length="522" mass="59633">MKTLFSEDITVMINGKILIDESRITINTETKYSVLGVNGIGKTTLINEIVKKLDGVDYLYLEQDVSIEDSQKCFDFLLKADDEGYNAFLRVEELCLLHEMSDEEIEEYNILTELLNAKKWNQFESEAKKILKGLGFLDINRSTSELSGGWRMKLALGKALLRKPELLILDEPTNHLDLIACIWLSDYLSRYNKSIIMITHDIDITYSISDVIWYIGNLDLMSVKVYTIRGNFTNLAKFISDSNKKNEDSYNKYQKALAAFKKKGRTRTELEDFENRYFVPRPPKDYIVSIEWPTVECRFKDAFSLRNVSFSYPSKKILDCIDFNIFTDSRYVLVGNNGAGKTTLFKLCLGNILPDQGGDCIIKDPRLRIGYYNQQIIDSLPLDMTAVEYLKSISSSLSVGDCKGILGKMSLRKTIIGDPTNIKISDLSGGQKARVAFAKISVEKPHIILFDEPTNHLDYESMNGLIDGINNFNGGVVIITHSMHLIRNLNRVQLFSIENQKVLEYKDGFESYYRHIIDEIEN</sequence>
<keyword evidence="1" id="KW-0677">Repeat</keyword>
<dbReference type="PROSITE" id="PS50893">
    <property type="entry name" value="ABC_TRANSPORTER_2"/>
    <property type="match status" value="2"/>
</dbReference>
<dbReference type="AlphaFoldDB" id="A0A6C0BDY8"/>
<dbReference type="PROSITE" id="PS00211">
    <property type="entry name" value="ABC_TRANSPORTER_1"/>
    <property type="match status" value="2"/>
</dbReference>
<dbReference type="FunFam" id="3.40.50.300:FF:000011">
    <property type="entry name" value="Putative ABC transporter ATP-binding component"/>
    <property type="match status" value="1"/>
</dbReference>
<dbReference type="InterPro" id="IPR027417">
    <property type="entry name" value="P-loop_NTPase"/>
</dbReference>
<protein>
    <recommendedName>
        <fullName evidence="4">ABC transporter domain-containing protein</fullName>
    </recommendedName>
</protein>
<dbReference type="InterPro" id="IPR017871">
    <property type="entry name" value="ABC_transporter-like_CS"/>
</dbReference>
<evidence type="ECO:0000256" key="2">
    <source>
        <dbReference type="ARBA" id="ARBA00022741"/>
    </source>
</evidence>
<feature type="domain" description="ABC transporter" evidence="4">
    <location>
        <begin position="4"/>
        <end position="242"/>
    </location>
</feature>
<name>A0A6C0BDY8_9ZZZZ</name>
<dbReference type="GO" id="GO:0016887">
    <property type="term" value="F:ATP hydrolysis activity"/>
    <property type="evidence" value="ECO:0007669"/>
    <property type="project" value="InterPro"/>
</dbReference>
<dbReference type="Gene3D" id="3.40.50.300">
    <property type="entry name" value="P-loop containing nucleotide triphosphate hydrolases"/>
    <property type="match status" value="2"/>
</dbReference>
<evidence type="ECO:0000313" key="5">
    <source>
        <dbReference type="EMBL" id="QHS89799.1"/>
    </source>
</evidence>
<evidence type="ECO:0000256" key="1">
    <source>
        <dbReference type="ARBA" id="ARBA00022737"/>
    </source>
</evidence>
<dbReference type="PANTHER" id="PTHR19211">
    <property type="entry name" value="ATP-BINDING TRANSPORT PROTEIN-RELATED"/>
    <property type="match status" value="1"/>
</dbReference>
<dbReference type="GO" id="GO:0005524">
    <property type="term" value="F:ATP binding"/>
    <property type="evidence" value="ECO:0007669"/>
    <property type="project" value="UniProtKB-KW"/>
</dbReference>
<dbReference type="SMART" id="SM00382">
    <property type="entry name" value="AAA"/>
    <property type="match status" value="2"/>
</dbReference>
<dbReference type="InterPro" id="IPR050611">
    <property type="entry name" value="ABCF"/>
</dbReference>
<dbReference type="InterPro" id="IPR003593">
    <property type="entry name" value="AAA+_ATPase"/>
</dbReference>
<evidence type="ECO:0000256" key="3">
    <source>
        <dbReference type="ARBA" id="ARBA00022840"/>
    </source>
</evidence>
<organism evidence="5">
    <name type="scientific">viral metagenome</name>
    <dbReference type="NCBI Taxonomy" id="1070528"/>
    <lineage>
        <taxon>unclassified sequences</taxon>
        <taxon>metagenomes</taxon>
        <taxon>organismal metagenomes</taxon>
    </lineage>
</organism>
<dbReference type="PANTHER" id="PTHR19211:SF14">
    <property type="entry name" value="ATP-BINDING CASSETTE SUB-FAMILY F MEMBER 1"/>
    <property type="match status" value="1"/>
</dbReference>
<dbReference type="Pfam" id="PF00005">
    <property type="entry name" value="ABC_tran"/>
    <property type="match status" value="2"/>
</dbReference>
<dbReference type="InterPro" id="IPR003439">
    <property type="entry name" value="ABC_transporter-like_ATP-bd"/>
</dbReference>
<dbReference type="SUPFAM" id="SSF52540">
    <property type="entry name" value="P-loop containing nucleoside triphosphate hydrolases"/>
    <property type="match status" value="2"/>
</dbReference>
<proteinExistence type="predicted"/>
<keyword evidence="3" id="KW-0067">ATP-binding</keyword>